<dbReference type="Proteomes" id="UP000317238">
    <property type="component" value="Unassembled WGS sequence"/>
</dbReference>
<accession>A0A5C5XY79</accession>
<dbReference type="EMBL" id="SJPL01000001">
    <property type="protein sequence ID" value="TWT67834.1"/>
    <property type="molecule type" value="Genomic_DNA"/>
</dbReference>
<dbReference type="AlphaFoldDB" id="A0A5C5XY79"/>
<keyword evidence="2" id="KW-1185">Reference proteome</keyword>
<evidence type="ECO:0000313" key="2">
    <source>
        <dbReference type="Proteomes" id="UP000317238"/>
    </source>
</evidence>
<evidence type="ECO:0000313" key="1">
    <source>
        <dbReference type="EMBL" id="TWT67834.1"/>
    </source>
</evidence>
<name>A0A5C5XY79_9PLAN</name>
<proteinExistence type="predicted"/>
<reference evidence="1 2" key="1">
    <citation type="submission" date="2019-02" db="EMBL/GenBank/DDBJ databases">
        <title>Deep-cultivation of Planctomycetes and their phenomic and genomic characterization uncovers novel biology.</title>
        <authorList>
            <person name="Wiegand S."/>
            <person name="Jogler M."/>
            <person name="Boedeker C."/>
            <person name="Pinto D."/>
            <person name="Vollmers J."/>
            <person name="Rivas-Marin E."/>
            <person name="Kohn T."/>
            <person name="Peeters S.H."/>
            <person name="Heuer A."/>
            <person name="Rast P."/>
            <person name="Oberbeckmann S."/>
            <person name="Bunk B."/>
            <person name="Jeske O."/>
            <person name="Meyerdierks A."/>
            <person name="Storesund J.E."/>
            <person name="Kallscheuer N."/>
            <person name="Luecker S."/>
            <person name="Lage O.M."/>
            <person name="Pohl T."/>
            <person name="Merkel B.J."/>
            <person name="Hornburger P."/>
            <person name="Mueller R.-W."/>
            <person name="Bruemmer F."/>
            <person name="Labrenz M."/>
            <person name="Spormann A.M."/>
            <person name="Op Den Camp H."/>
            <person name="Overmann J."/>
            <person name="Amann R."/>
            <person name="Jetten M.S.M."/>
            <person name="Mascher T."/>
            <person name="Medema M.H."/>
            <person name="Devos D.P."/>
            <person name="Kaster A.-K."/>
            <person name="Ovreas L."/>
            <person name="Rohde M."/>
            <person name="Galperin M.Y."/>
            <person name="Jogler C."/>
        </authorList>
    </citation>
    <scope>NUCLEOTIDE SEQUENCE [LARGE SCALE GENOMIC DNA]</scope>
    <source>
        <strain evidence="1 2">Pan14r</strain>
    </source>
</reference>
<gene>
    <name evidence="1" type="ORF">Pan14r_00710</name>
</gene>
<protein>
    <submittedName>
        <fullName evidence="1">Uncharacterized protein</fullName>
    </submittedName>
</protein>
<comment type="caution">
    <text evidence="1">The sequence shown here is derived from an EMBL/GenBank/DDBJ whole genome shotgun (WGS) entry which is preliminary data.</text>
</comment>
<organism evidence="1 2">
    <name type="scientific">Crateriforma conspicua</name>
    <dbReference type="NCBI Taxonomy" id="2527996"/>
    <lineage>
        <taxon>Bacteria</taxon>
        <taxon>Pseudomonadati</taxon>
        <taxon>Planctomycetota</taxon>
        <taxon>Planctomycetia</taxon>
        <taxon>Planctomycetales</taxon>
        <taxon>Planctomycetaceae</taxon>
        <taxon>Crateriforma</taxon>
    </lineage>
</organism>
<sequence length="72" mass="8036" precursor="true">MREAAKNLTHLARALTLPLEWCKEGPLLVRSVMLVVVSFCHFRPFFCSLSQFHTSAALQLGVNKIHSLGESP</sequence>